<gene>
    <name evidence="5" type="ORF">F5Z01DRAFT_681385</name>
</gene>
<dbReference type="InterPro" id="IPR001138">
    <property type="entry name" value="Zn2Cys6_DnaBD"/>
</dbReference>
<evidence type="ECO:0000256" key="2">
    <source>
        <dbReference type="ARBA" id="ARBA00023242"/>
    </source>
</evidence>
<dbReference type="InterPro" id="IPR036864">
    <property type="entry name" value="Zn2-C6_fun-type_DNA-bd_sf"/>
</dbReference>
<keyword evidence="1" id="KW-0479">Metal-binding</keyword>
<feature type="region of interest" description="Disordered" evidence="3">
    <location>
        <begin position="534"/>
        <end position="565"/>
    </location>
</feature>
<sequence length="608" mass="70105">MKTFKRRRVTRACDYCHRRSVRCQQLPGGKCRNCLDFGQDCLYERQVKKRGAPARGKDGEDMLAGVSSNNGHCPLSNGPLRNGDAYGYDQIPHGRIVSLVGLYFEIPSFLRRVQNGEYHRDRLFHAVTMAVCALVSGRVTCGAVTNPQWASRQQDLTATPPYRFYQKAQEEVNLNPQDTSLNSLRTHAVLAIAAIQFGNTSDMHYHMGMYHTLAAMGRWHNEDEWPAAIGNIGREERRRLFWSVYTLDIYTYIVWGGVIRVREQQCRVQYPTEVDDDYIDDKSVYISPRPVSKQNWLRGWNFTTDLYRILEHAVARFKSDDGRRPPFRARDIFLENDQERNAAMVKNVESTISRQLEDLPHYFRDIQCDITYNPREDLYGFQAANIIATTELLRMVLFSVNEETSTLDQRCAIANKIIDKFKIIPKGFQLAISAPLLHHLAGIGDVLGRSSLQLSRNTDFQEGIAQYANNLESVLKGRRVTERLEEQAAGIEEHIRVMQRRQEQQQATSAAATISTFKRPPVYDDAQAQLQQEALYHHQQQQQQQQHDHHQQQPPPQMMPQMSYSPMPLDEAAYMGVQWENYTSWDPQLFTQIMPGWGQMQYPGSMQY</sequence>
<keyword evidence="2" id="KW-0539">Nucleus</keyword>
<accession>A0A9P7ZLH2</accession>
<dbReference type="PANTHER" id="PTHR46910">
    <property type="entry name" value="TRANSCRIPTION FACTOR PDR1"/>
    <property type="match status" value="1"/>
</dbReference>
<dbReference type="Proteomes" id="UP000887229">
    <property type="component" value="Unassembled WGS sequence"/>
</dbReference>
<evidence type="ECO:0000313" key="6">
    <source>
        <dbReference type="Proteomes" id="UP000887229"/>
    </source>
</evidence>
<dbReference type="Pfam" id="PF00172">
    <property type="entry name" value="Zn_clus"/>
    <property type="match status" value="1"/>
</dbReference>
<dbReference type="GO" id="GO:0008270">
    <property type="term" value="F:zinc ion binding"/>
    <property type="evidence" value="ECO:0007669"/>
    <property type="project" value="InterPro"/>
</dbReference>
<dbReference type="PROSITE" id="PS50048">
    <property type="entry name" value="ZN2_CY6_FUNGAL_2"/>
    <property type="match status" value="1"/>
</dbReference>
<dbReference type="GO" id="GO:0006351">
    <property type="term" value="P:DNA-templated transcription"/>
    <property type="evidence" value="ECO:0007669"/>
    <property type="project" value="InterPro"/>
</dbReference>
<name>A0A9P7ZLH2_9HYPO</name>
<dbReference type="Pfam" id="PF04082">
    <property type="entry name" value="Fungal_trans"/>
    <property type="match status" value="1"/>
</dbReference>
<dbReference type="AlphaFoldDB" id="A0A9P7ZLH2"/>
<dbReference type="CDD" id="cd12148">
    <property type="entry name" value="fungal_TF_MHR"/>
    <property type="match status" value="1"/>
</dbReference>
<comment type="caution">
    <text evidence="5">The sequence shown here is derived from an EMBL/GenBank/DDBJ whole genome shotgun (WGS) entry which is preliminary data.</text>
</comment>
<dbReference type="SUPFAM" id="SSF57701">
    <property type="entry name" value="Zn2/Cys6 DNA-binding domain"/>
    <property type="match status" value="1"/>
</dbReference>
<dbReference type="EMBL" id="MU251254">
    <property type="protein sequence ID" value="KAG9254299.1"/>
    <property type="molecule type" value="Genomic_DNA"/>
</dbReference>
<keyword evidence="6" id="KW-1185">Reference proteome</keyword>
<reference evidence="5" key="1">
    <citation type="journal article" date="2021" name="IMA Fungus">
        <title>Genomic characterization of three marine fungi, including Emericellopsis atlantica sp. nov. with signatures of a generalist lifestyle and marine biomass degradation.</title>
        <authorList>
            <person name="Hagestad O.C."/>
            <person name="Hou L."/>
            <person name="Andersen J.H."/>
            <person name="Hansen E.H."/>
            <person name="Altermark B."/>
            <person name="Li C."/>
            <person name="Kuhnert E."/>
            <person name="Cox R.J."/>
            <person name="Crous P.W."/>
            <person name="Spatafora J.W."/>
            <person name="Lail K."/>
            <person name="Amirebrahimi M."/>
            <person name="Lipzen A."/>
            <person name="Pangilinan J."/>
            <person name="Andreopoulos W."/>
            <person name="Hayes R.D."/>
            <person name="Ng V."/>
            <person name="Grigoriev I.V."/>
            <person name="Jackson S.A."/>
            <person name="Sutton T.D.S."/>
            <person name="Dobson A.D.W."/>
            <person name="Rama T."/>
        </authorList>
    </citation>
    <scope>NUCLEOTIDE SEQUENCE</scope>
    <source>
        <strain evidence="5">TS7</strain>
    </source>
</reference>
<protein>
    <recommendedName>
        <fullName evidence="4">Zn(2)-C6 fungal-type domain-containing protein</fullName>
    </recommendedName>
</protein>
<evidence type="ECO:0000256" key="3">
    <source>
        <dbReference type="SAM" id="MobiDB-lite"/>
    </source>
</evidence>
<dbReference type="OrthoDB" id="2123952at2759"/>
<organism evidence="5 6">
    <name type="scientific">Emericellopsis atlantica</name>
    <dbReference type="NCBI Taxonomy" id="2614577"/>
    <lineage>
        <taxon>Eukaryota</taxon>
        <taxon>Fungi</taxon>
        <taxon>Dikarya</taxon>
        <taxon>Ascomycota</taxon>
        <taxon>Pezizomycotina</taxon>
        <taxon>Sordariomycetes</taxon>
        <taxon>Hypocreomycetidae</taxon>
        <taxon>Hypocreales</taxon>
        <taxon>Bionectriaceae</taxon>
        <taxon>Emericellopsis</taxon>
    </lineage>
</organism>
<dbReference type="GeneID" id="70296588"/>
<proteinExistence type="predicted"/>
<feature type="compositionally biased region" description="Low complexity" evidence="3">
    <location>
        <begin position="534"/>
        <end position="545"/>
    </location>
</feature>
<evidence type="ECO:0000256" key="1">
    <source>
        <dbReference type="ARBA" id="ARBA00022723"/>
    </source>
</evidence>
<feature type="domain" description="Zn(2)-C6 fungal-type" evidence="4">
    <location>
        <begin position="12"/>
        <end position="43"/>
    </location>
</feature>
<dbReference type="CDD" id="cd00067">
    <property type="entry name" value="GAL4"/>
    <property type="match status" value="1"/>
</dbReference>
<dbReference type="GO" id="GO:0003677">
    <property type="term" value="F:DNA binding"/>
    <property type="evidence" value="ECO:0007669"/>
    <property type="project" value="InterPro"/>
</dbReference>
<dbReference type="GO" id="GO:0000981">
    <property type="term" value="F:DNA-binding transcription factor activity, RNA polymerase II-specific"/>
    <property type="evidence" value="ECO:0007669"/>
    <property type="project" value="InterPro"/>
</dbReference>
<dbReference type="PANTHER" id="PTHR46910:SF18">
    <property type="entry name" value="ZN(II)2CYS6 TRANSCRIPTION FACTOR (EUROFUNG)"/>
    <property type="match status" value="1"/>
</dbReference>
<dbReference type="InterPro" id="IPR007219">
    <property type="entry name" value="XnlR_reg_dom"/>
</dbReference>
<dbReference type="InterPro" id="IPR050987">
    <property type="entry name" value="AtrR-like"/>
</dbReference>
<feature type="compositionally biased region" description="Low complexity" evidence="3">
    <location>
        <begin position="504"/>
        <end position="513"/>
    </location>
</feature>
<feature type="region of interest" description="Disordered" evidence="3">
    <location>
        <begin position="499"/>
        <end position="518"/>
    </location>
</feature>
<dbReference type="RefSeq" id="XP_046118223.1">
    <property type="nucleotide sequence ID" value="XM_046265685.1"/>
</dbReference>
<dbReference type="Gene3D" id="4.10.240.10">
    <property type="entry name" value="Zn(2)-C6 fungal-type DNA-binding domain"/>
    <property type="match status" value="1"/>
</dbReference>
<evidence type="ECO:0000313" key="5">
    <source>
        <dbReference type="EMBL" id="KAG9254299.1"/>
    </source>
</evidence>
<dbReference type="SMART" id="SM00066">
    <property type="entry name" value="GAL4"/>
    <property type="match status" value="1"/>
</dbReference>
<evidence type="ECO:0000259" key="4">
    <source>
        <dbReference type="PROSITE" id="PS50048"/>
    </source>
</evidence>